<keyword evidence="3" id="KW-0804">Transcription</keyword>
<dbReference type="InterPro" id="IPR009057">
    <property type="entry name" value="Homeodomain-like_sf"/>
</dbReference>
<keyword evidence="1" id="KW-0805">Transcription regulation</keyword>
<dbReference type="Gene3D" id="1.10.10.60">
    <property type="entry name" value="Homeodomain-like"/>
    <property type="match status" value="1"/>
</dbReference>
<name>A0A7K0D4Q4_9NOCA</name>
<dbReference type="Pfam" id="PF14525">
    <property type="entry name" value="AraC_binding_2"/>
    <property type="match status" value="1"/>
</dbReference>
<keyword evidence="2" id="KW-0238">DNA-binding</keyword>
<evidence type="ECO:0000313" key="5">
    <source>
        <dbReference type="EMBL" id="MQY20312.1"/>
    </source>
</evidence>
<comment type="caution">
    <text evidence="5">The sequence shown here is derived from an EMBL/GenBank/DDBJ whole genome shotgun (WGS) entry which is preliminary data.</text>
</comment>
<dbReference type="PANTHER" id="PTHR46796:SF6">
    <property type="entry name" value="ARAC SUBFAMILY"/>
    <property type="match status" value="1"/>
</dbReference>
<accession>A0A7K0D4Q4</accession>
<dbReference type="Proteomes" id="UP000438448">
    <property type="component" value="Unassembled WGS sequence"/>
</dbReference>
<dbReference type="PANTHER" id="PTHR46796">
    <property type="entry name" value="HTH-TYPE TRANSCRIPTIONAL ACTIVATOR RHAS-RELATED"/>
    <property type="match status" value="1"/>
</dbReference>
<gene>
    <name evidence="5" type="primary">rhaS_2</name>
    <name evidence="5" type="ORF">NRB20_34140</name>
</gene>
<sequence length="308" mass="33139">MPVPLPQISNFEVDALGGACVRPWEEYNAATLIELSCQVPAGRTFRASLVNLALDQVHLAHVRGTAHLVRRDRPMVADRPTGAIGVYAALRGEVRTESGSLRTVIRPGQALVCDVDSPFRREFGCGLEEFVVKVPRAALTTIAGMREFGPLVLDTAADPHARALVRLVGRAVGSPVPVPADDQTVLELVAVIVGGGRVRLPLAHRAAARAFIEDNLADPYLSAADVAAGIGISERQLSRIFAELGTSVPRHVLARRLDRARSMLIHAGSDRRTVDIAAQCGFTSMPYFSTAFKRRFGVAAGEVRRASR</sequence>
<dbReference type="GO" id="GO:0003700">
    <property type="term" value="F:DNA-binding transcription factor activity"/>
    <property type="evidence" value="ECO:0007669"/>
    <property type="project" value="InterPro"/>
</dbReference>
<evidence type="ECO:0000256" key="3">
    <source>
        <dbReference type="ARBA" id="ARBA00023163"/>
    </source>
</evidence>
<dbReference type="InterPro" id="IPR050204">
    <property type="entry name" value="AraC_XylS_family_regulators"/>
</dbReference>
<dbReference type="EMBL" id="WEGK01000006">
    <property type="protein sequence ID" value="MQY20312.1"/>
    <property type="molecule type" value="Genomic_DNA"/>
</dbReference>
<dbReference type="OrthoDB" id="9799345at2"/>
<evidence type="ECO:0000259" key="4">
    <source>
        <dbReference type="PROSITE" id="PS01124"/>
    </source>
</evidence>
<evidence type="ECO:0000313" key="6">
    <source>
        <dbReference type="Proteomes" id="UP000438448"/>
    </source>
</evidence>
<dbReference type="GO" id="GO:0043565">
    <property type="term" value="F:sequence-specific DNA binding"/>
    <property type="evidence" value="ECO:0007669"/>
    <property type="project" value="InterPro"/>
</dbReference>
<proteinExistence type="predicted"/>
<dbReference type="SMART" id="SM00342">
    <property type="entry name" value="HTH_ARAC"/>
    <property type="match status" value="1"/>
</dbReference>
<evidence type="ECO:0000256" key="1">
    <source>
        <dbReference type="ARBA" id="ARBA00023015"/>
    </source>
</evidence>
<dbReference type="PROSITE" id="PS01124">
    <property type="entry name" value="HTH_ARAC_FAMILY_2"/>
    <property type="match status" value="1"/>
</dbReference>
<evidence type="ECO:0000256" key="2">
    <source>
        <dbReference type="ARBA" id="ARBA00023125"/>
    </source>
</evidence>
<dbReference type="SUPFAM" id="SSF46689">
    <property type="entry name" value="Homeodomain-like"/>
    <property type="match status" value="1"/>
</dbReference>
<feature type="domain" description="HTH araC/xylS-type" evidence="4">
    <location>
        <begin position="206"/>
        <end position="306"/>
    </location>
</feature>
<dbReference type="RefSeq" id="WP_153411048.1">
    <property type="nucleotide sequence ID" value="NZ_WEGK01000006.1"/>
</dbReference>
<reference evidence="5 6" key="1">
    <citation type="submission" date="2019-10" db="EMBL/GenBank/DDBJ databases">
        <title>Nocardia macrotermitis sp. nov. and Nocardia aurantia sp. nov., isolated from the gut of fungus growing-termite Macrotermes natalensis.</title>
        <authorList>
            <person name="Benndorf R."/>
            <person name="Schwitalla J."/>
            <person name="Martin K."/>
            <person name="De Beer W."/>
            <person name="Kaster A.-K."/>
            <person name="Vollmers J."/>
            <person name="Poulsen M."/>
            <person name="Beemelmanns C."/>
        </authorList>
    </citation>
    <scope>NUCLEOTIDE SEQUENCE [LARGE SCALE GENOMIC DNA]</scope>
    <source>
        <strain evidence="5 6">RB20</strain>
    </source>
</reference>
<keyword evidence="6" id="KW-1185">Reference proteome</keyword>
<dbReference type="InterPro" id="IPR018060">
    <property type="entry name" value="HTH_AraC"/>
</dbReference>
<protein>
    <submittedName>
        <fullName evidence="5">HTH-type transcriptional activator RhaS</fullName>
    </submittedName>
</protein>
<dbReference type="InterPro" id="IPR035418">
    <property type="entry name" value="AraC-bd_2"/>
</dbReference>
<dbReference type="Pfam" id="PF12833">
    <property type="entry name" value="HTH_18"/>
    <property type="match status" value="1"/>
</dbReference>
<dbReference type="AlphaFoldDB" id="A0A7K0D4Q4"/>
<organism evidence="5 6">
    <name type="scientific">Nocardia macrotermitis</name>
    <dbReference type="NCBI Taxonomy" id="2585198"/>
    <lineage>
        <taxon>Bacteria</taxon>
        <taxon>Bacillati</taxon>
        <taxon>Actinomycetota</taxon>
        <taxon>Actinomycetes</taxon>
        <taxon>Mycobacteriales</taxon>
        <taxon>Nocardiaceae</taxon>
        <taxon>Nocardia</taxon>
    </lineage>
</organism>